<gene>
    <name evidence="2" type="ORF">CYNAS_LOCUS9139</name>
</gene>
<keyword evidence="1" id="KW-0732">Signal</keyword>
<protein>
    <submittedName>
        <fullName evidence="2">Uncharacterized protein</fullName>
    </submittedName>
</protein>
<accession>A0AA36M478</accession>
<evidence type="ECO:0000313" key="3">
    <source>
        <dbReference type="Proteomes" id="UP001176961"/>
    </source>
</evidence>
<organism evidence="2 3">
    <name type="scientific">Cylicocyclus nassatus</name>
    <name type="common">Nematode worm</name>
    <dbReference type="NCBI Taxonomy" id="53992"/>
    <lineage>
        <taxon>Eukaryota</taxon>
        <taxon>Metazoa</taxon>
        <taxon>Ecdysozoa</taxon>
        <taxon>Nematoda</taxon>
        <taxon>Chromadorea</taxon>
        <taxon>Rhabditida</taxon>
        <taxon>Rhabditina</taxon>
        <taxon>Rhabditomorpha</taxon>
        <taxon>Strongyloidea</taxon>
        <taxon>Strongylidae</taxon>
        <taxon>Cylicocyclus</taxon>
    </lineage>
</organism>
<proteinExistence type="predicted"/>
<dbReference type="EMBL" id="CATQJL010000223">
    <property type="protein sequence ID" value="CAJ0597156.1"/>
    <property type="molecule type" value="Genomic_DNA"/>
</dbReference>
<reference evidence="2" key="1">
    <citation type="submission" date="2023-07" db="EMBL/GenBank/DDBJ databases">
        <authorList>
            <consortium name="CYATHOMIX"/>
        </authorList>
    </citation>
    <scope>NUCLEOTIDE SEQUENCE</scope>
    <source>
        <strain evidence="2">N/A</strain>
    </source>
</reference>
<feature type="signal peptide" evidence="1">
    <location>
        <begin position="1"/>
        <end position="22"/>
    </location>
</feature>
<dbReference type="AlphaFoldDB" id="A0AA36M478"/>
<feature type="chain" id="PRO_5041220218" evidence="1">
    <location>
        <begin position="23"/>
        <end position="110"/>
    </location>
</feature>
<evidence type="ECO:0000256" key="1">
    <source>
        <dbReference type="SAM" id="SignalP"/>
    </source>
</evidence>
<name>A0AA36M478_CYLNA</name>
<sequence>MKAMWHLVAIPLLTFLIPASEGKPCKPDRLDKRLAKAFHDRETEWWFCCDCKKESRSYTRGPIATPIPSKGVYAFEVYRRGTPADEIVADLIRKVNILNKRNIDIKERSF</sequence>
<keyword evidence="3" id="KW-1185">Reference proteome</keyword>
<evidence type="ECO:0000313" key="2">
    <source>
        <dbReference type="EMBL" id="CAJ0597156.1"/>
    </source>
</evidence>
<dbReference type="Proteomes" id="UP001176961">
    <property type="component" value="Unassembled WGS sequence"/>
</dbReference>
<comment type="caution">
    <text evidence="2">The sequence shown here is derived from an EMBL/GenBank/DDBJ whole genome shotgun (WGS) entry which is preliminary data.</text>
</comment>